<evidence type="ECO:0000313" key="3">
    <source>
        <dbReference type="Proteomes" id="UP000734854"/>
    </source>
</evidence>
<proteinExistence type="predicted"/>
<dbReference type="FunFam" id="2.130.10.10:FF:000492">
    <property type="entry name" value="LEC14B homolog isoform X2"/>
    <property type="match status" value="1"/>
</dbReference>
<reference evidence="2 3" key="1">
    <citation type="submission" date="2020-08" db="EMBL/GenBank/DDBJ databases">
        <title>Plant Genome Project.</title>
        <authorList>
            <person name="Zhang R.-G."/>
        </authorList>
    </citation>
    <scope>NUCLEOTIDE SEQUENCE [LARGE SCALE GENOMIC DNA]</scope>
    <source>
        <tissue evidence="2">Rhizome</tissue>
    </source>
</reference>
<accession>A0A8J5LWL0</accession>
<dbReference type="InterPro" id="IPR015943">
    <property type="entry name" value="WD40/YVTN_repeat-like_dom_sf"/>
</dbReference>
<dbReference type="PANTHER" id="PTHR19847">
    <property type="entry name" value="DDB1- AND CUL4-ASSOCIATED FACTOR 11"/>
    <property type="match status" value="1"/>
</dbReference>
<dbReference type="Pfam" id="PF00400">
    <property type="entry name" value="WD40"/>
    <property type="match status" value="5"/>
</dbReference>
<gene>
    <name evidence="2" type="ORF">ZIOFF_015657</name>
</gene>
<dbReference type="GO" id="GO:0043161">
    <property type="term" value="P:proteasome-mediated ubiquitin-dependent protein catabolic process"/>
    <property type="evidence" value="ECO:0007669"/>
    <property type="project" value="TreeGrafter"/>
</dbReference>
<dbReference type="InterPro" id="IPR051859">
    <property type="entry name" value="DCAF"/>
</dbReference>
<dbReference type="EMBL" id="JACMSC010000004">
    <property type="protein sequence ID" value="KAG6525691.1"/>
    <property type="molecule type" value="Genomic_DNA"/>
</dbReference>
<dbReference type="SMART" id="SM00320">
    <property type="entry name" value="WD40"/>
    <property type="match status" value="6"/>
</dbReference>
<sequence>MRGFRLSHSRDTANLVADDGSFRIDDDICQLTRLQTEPFISNRKSIRNHWKVPVSTTSMLLAREANHFGRGRFSLADRSHVLGRYLPMDSPSHTERMYSEAYTSQFSIDGSLFIVGLKGSLIKIYNVEKGWKVQKDINARSLRWTITDTALSPDQRQLVNFNMIPLVYSSLTPIVHLVNVWSATTDSQANITVRLTEIHEALDFSGGDGEIFNTYSIKFSTDGRELVAGSSTNSIYVYDLEANKLSWRLRAHSDDVNTVSFADRTGQILFSGSDDNLCKVSSMTAFLQEWHSSTLNPYVHFSITSKMLLNFVFLVWDRRCFAATEKPAGVLEGHLEGITFIDSRGDGHYLISNGKDQTTKLWDIRKMSSTTKLSTRKTGFDYRWMEYPEQDRKLKHPYDQSVATYRGHSVLGTLIRCYFSPAHSTGQRYIYTGSFDNHVYIYDVVNGQTVARLEWHSEIIRDCSWHPYFPMLMSSSLDCFIARWEFPGNSPSPQLAKKRHRRRHAA</sequence>
<dbReference type="Proteomes" id="UP000734854">
    <property type="component" value="Unassembled WGS sequence"/>
</dbReference>
<name>A0A8J5LWL0_ZINOF</name>
<organism evidence="2 3">
    <name type="scientific">Zingiber officinale</name>
    <name type="common">Ginger</name>
    <name type="synonym">Amomum zingiber</name>
    <dbReference type="NCBI Taxonomy" id="94328"/>
    <lineage>
        <taxon>Eukaryota</taxon>
        <taxon>Viridiplantae</taxon>
        <taxon>Streptophyta</taxon>
        <taxon>Embryophyta</taxon>
        <taxon>Tracheophyta</taxon>
        <taxon>Spermatophyta</taxon>
        <taxon>Magnoliopsida</taxon>
        <taxon>Liliopsida</taxon>
        <taxon>Zingiberales</taxon>
        <taxon>Zingiberaceae</taxon>
        <taxon>Zingiber</taxon>
    </lineage>
</organism>
<dbReference type="PROSITE" id="PS50294">
    <property type="entry name" value="WD_REPEATS_REGION"/>
    <property type="match status" value="1"/>
</dbReference>
<protein>
    <recommendedName>
        <fullName evidence="4">LEC14B homolog</fullName>
    </recommendedName>
</protein>
<keyword evidence="1" id="KW-0853">WD repeat</keyword>
<evidence type="ECO:0000313" key="2">
    <source>
        <dbReference type="EMBL" id="KAG6525691.1"/>
    </source>
</evidence>
<dbReference type="InterPro" id="IPR036322">
    <property type="entry name" value="WD40_repeat_dom_sf"/>
</dbReference>
<dbReference type="Gene3D" id="2.130.10.10">
    <property type="entry name" value="YVTN repeat-like/Quinoprotein amine dehydrogenase"/>
    <property type="match status" value="3"/>
</dbReference>
<feature type="repeat" description="WD" evidence="1">
    <location>
        <begin position="331"/>
        <end position="372"/>
    </location>
</feature>
<dbReference type="InterPro" id="IPR001680">
    <property type="entry name" value="WD40_rpt"/>
</dbReference>
<dbReference type="GO" id="GO:0080008">
    <property type="term" value="C:Cul4-RING E3 ubiquitin ligase complex"/>
    <property type="evidence" value="ECO:0007669"/>
    <property type="project" value="TreeGrafter"/>
</dbReference>
<evidence type="ECO:0000256" key="1">
    <source>
        <dbReference type="PROSITE-ProRule" id="PRU00221"/>
    </source>
</evidence>
<dbReference type="SUPFAM" id="SSF50978">
    <property type="entry name" value="WD40 repeat-like"/>
    <property type="match status" value="1"/>
</dbReference>
<dbReference type="PROSITE" id="PS50082">
    <property type="entry name" value="WD_REPEATS_2"/>
    <property type="match status" value="1"/>
</dbReference>
<dbReference type="AlphaFoldDB" id="A0A8J5LWL0"/>
<keyword evidence="3" id="KW-1185">Reference proteome</keyword>
<evidence type="ECO:0008006" key="4">
    <source>
        <dbReference type="Google" id="ProtNLM"/>
    </source>
</evidence>
<dbReference type="PANTHER" id="PTHR19847:SF7">
    <property type="entry name" value="DDB1- AND CUL4-ASSOCIATED FACTOR 11"/>
    <property type="match status" value="1"/>
</dbReference>
<comment type="caution">
    <text evidence="2">The sequence shown here is derived from an EMBL/GenBank/DDBJ whole genome shotgun (WGS) entry which is preliminary data.</text>
</comment>